<evidence type="ECO:0000313" key="3">
    <source>
        <dbReference type="Proteomes" id="UP001458880"/>
    </source>
</evidence>
<organism evidence="2 3">
    <name type="scientific">Popillia japonica</name>
    <name type="common">Japanese beetle</name>
    <dbReference type="NCBI Taxonomy" id="7064"/>
    <lineage>
        <taxon>Eukaryota</taxon>
        <taxon>Metazoa</taxon>
        <taxon>Ecdysozoa</taxon>
        <taxon>Arthropoda</taxon>
        <taxon>Hexapoda</taxon>
        <taxon>Insecta</taxon>
        <taxon>Pterygota</taxon>
        <taxon>Neoptera</taxon>
        <taxon>Endopterygota</taxon>
        <taxon>Coleoptera</taxon>
        <taxon>Polyphaga</taxon>
        <taxon>Scarabaeiformia</taxon>
        <taxon>Scarabaeidae</taxon>
        <taxon>Rutelinae</taxon>
        <taxon>Popillia</taxon>
    </lineage>
</organism>
<keyword evidence="3" id="KW-1185">Reference proteome</keyword>
<sequence>MKKEKEEEECKRILRERDKNIAEQKKKDQNISEEINKKNKELQEYLLKQMEEISLRQKASDKLQEEEKEEMQKQMKIAEFQEKLRSKYLRRN</sequence>
<dbReference type="EMBL" id="JASPKY010000469">
    <property type="protein sequence ID" value="KAK9695863.1"/>
    <property type="molecule type" value="Genomic_DNA"/>
</dbReference>
<evidence type="ECO:0008006" key="4">
    <source>
        <dbReference type="Google" id="ProtNLM"/>
    </source>
</evidence>
<comment type="caution">
    <text evidence="2">The sequence shown here is derived from an EMBL/GenBank/DDBJ whole genome shotgun (WGS) entry which is preliminary data.</text>
</comment>
<evidence type="ECO:0000256" key="1">
    <source>
        <dbReference type="SAM" id="Coils"/>
    </source>
</evidence>
<name>A0AAW1IZJ9_POPJA</name>
<dbReference type="AlphaFoldDB" id="A0AAW1IZJ9"/>
<accession>A0AAW1IZJ9</accession>
<protein>
    <recommendedName>
        <fullName evidence="4">Meiosis-specific nuclear structural protein 1</fullName>
    </recommendedName>
</protein>
<evidence type="ECO:0000313" key="2">
    <source>
        <dbReference type="EMBL" id="KAK9695863.1"/>
    </source>
</evidence>
<dbReference type="Proteomes" id="UP001458880">
    <property type="component" value="Unassembled WGS sequence"/>
</dbReference>
<keyword evidence="1" id="KW-0175">Coiled coil</keyword>
<proteinExistence type="predicted"/>
<feature type="coiled-coil region" evidence="1">
    <location>
        <begin position="3"/>
        <end position="83"/>
    </location>
</feature>
<reference evidence="2 3" key="1">
    <citation type="journal article" date="2024" name="BMC Genomics">
        <title>De novo assembly and annotation of Popillia japonica's genome with initial clues to its potential as an invasive pest.</title>
        <authorList>
            <person name="Cucini C."/>
            <person name="Boschi S."/>
            <person name="Funari R."/>
            <person name="Cardaioli E."/>
            <person name="Iannotti N."/>
            <person name="Marturano G."/>
            <person name="Paoli F."/>
            <person name="Bruttini M."/>
            <person name="Carapelli A."/>
            <person name="Frati F."/>
            <person name="Nardi F."/>
        </authorList>
    </citation>
    <scope>NUCLEOTIDE SEQUENCE [LARGE SCALE GENOMIC DNA]</scope>
    <source>
        <strain evidence="2">DMR45628</strain>
    </source>
</reference>
<gene>
    <name evidence="2" type="ORF">QE152_g32280</name>
</gene>